<dbReference type="EMBL" id="HBUF01592506">
    <property type="protein sequence ID" value="CAG6773788.1"/>
    <property type="molecule type" value="Transcribed_RNA"/>
</dbReference>
<evidence type="ECO:0000256" key="1">
    <source>
        <dbReference type="SAM" id="Phobius"/>
    </source>
</evidence>
<proteinExistence type="predicted"/>
<feature type="transmembrane region" description="Helical" evidence="1">
    <location>
        <begin position="83"/>
        <end position="105"/>
    </location>
</feature>
<keyword evidence="1" id="KW-0812">Transmembrane</keyword>
<keyword evidence="1" id="KW-0472">Membrane</keyword>
<organism evidence="2">
    <name type="scientific">Cacopsylla melanoneura</name>
    <dbReference type="NCBI Taxonomy" id="428564"/>
    <lineage>
        <taxon>Eukaryota</taxon>
        <taxon>Metazoa</taxon>
        <taxon>Ecdysozoa</taxon>
        <taxon>Arthropoda</taxon>
        <taxon>Hexapoda</taxon>
        <taxon>Insecta</taxon>
        <taxon>Pterygota</taxon>
        <taxon>Neoptera</taxon>
        <taxon>Paraneoptera</taxon>
        <taxon>Hemiptera</taxon>
        <taxon>Sternorrhyncha</taxon>
        <taxon>Psylloidea</taxon>
        <taxon>Psyllidae</taxon>
        <taxon>Psyllinae</taxon>
        <taxon>Cacopsylla</taxon>
    </lineage>
</organism>
<keyword evidence="1" id="KW-1133">Transmembrane helix</keyword>
<name>A0A8D9F121_9HEMI</name>
<dbReference type="AlphaFoldDB" id="A0A8D9F121"/>
<accession>A0A8D9F121</accession>
<sequence length="106" mass="12041">MFLPFGLVSVSSELFSLFAHFSHSLQNGRSICLSPIIPHEFRLYLPFGLISVPMSPCSVVHHFCSSSILVLQHPRPSCIRFDCFVLTVLFSLLPSYLHYFALVLFH</sequence>
<protein>
    <submittedName>
        <fullName evidence="2">Uncharacterized protein</fullName>
    </submittedName>
</protein>
<feature type="transmembrane region" description="Helical" evidence="1">
    <location>
        <begin position="44"/>
        <end position="71"/>
    </location>
</feature>
<evidence type="ECO:0000313" key="2">
    <source>
        <dbReference type="EMBL" id="CAG6773788.1"/>
    </source>
</evidence>
<reference evidence="2" key="1">
    <citation type="submission" date="2021-05" db="EMBL/GenBank/DDBJ databases">
        <authorList>
            <person name="Alioto T."/>
            <person name="Alioto T."/>
            <person name="Gomez Garrido J."/>
        </authorList>
    </citation>
    <scope>NUCLEOTIDE SEQUENCE</scope>
</reference>